<dbReference type="EMBL" id="JAGSOV010000038">
    <property type="protein sequence ID" value="MCO1656932.1"/>
    <property type="molecule type" value="Genomic_DNA"/>
</dbReference>
<dbReference type="Gene3D" id="3.40.630.30">
    <property type="match status" value="1"/>
</dbReference>
<dbReference type="InterPro" id="IPR016181">
    <property type="entry name" value="Acyl_CoA_acyltransferase"/>
</dbReference>
<gene>
    <name evidence="2" type="ORF">KDL28_17875</name>
</gene>
<dbReference type="RefSeq" id="WP_252440141.1">
    <property type="nucleotide sequence ID" value="NZ_JAGSOV010000038.1"/>
</dbReference>
<dbReference type="Proteomes" id="UP001165283">
    <property type="component" value="Unassembled WGS sequence"/>
</dbReference>
<comment type="caution">
    <text evidence="2">The sequence shown here is derived from an EMBL/GenBank/DDBJ whole genome shotgun (WGS) entry which is preliminary data.</text>
</comment>
<organism evidence="2 3">
    <name type="scientific">Pseudonocardia humida</name>
    <dbReference type="NCBI Taxonomy" id="2800819"/>
    <lineage>
        <taxon>Bacteria</taxon>
        <taxon>Bacillati</taxon>
        <taxon>Actinomycetota</taxon>
        <taxon>Actinomycetes</taxon>
        <taxon>Pseudonocardiales</taxon>
        <taxon>Pseudonocardiaceae</taxon>
        <taxon>Pseudonocardia</taxon>
    </lineage>
</organism>
<name>A0ABT1A1R3_9PSEU</name>
<dbReference type="InterPro" id="IPR000182">
    <property type="entry name" value="GNAT_dom"/>
</dbReference>
<evidence type="ECO:0000259" key="1">
    <source>
        <dbReference type="PROSITE" id="PS51186"/>
    </source>
</evidence>
<evidence type="ECO:0000313" key="2">
    <source>
        <dbReference type="EMBL" id="MCO1656932.1"/>
    </source>
</evidence>
<dbReference type="EC" id="2.3.1.-" evidence="2"/>
<keyword evidence="2" id="KW-0012">Acyltransferase</keyword>
<reference evidence="2" key="1">
    <citation type="submission" date="2021-04" db="EMBL/GenBank/DDBJ databases">
        <title>Pseudonocardia sp. nov., isolated from sandy soil of mangrove forest.</title>
        <authorList>
            <person name="Zan Z."/>
            <person name="Huang R."/>
            <person name="Liu W."/>
        </authorList>
    </citation>
    <scope>NUCLEOTIDE SEQUENCE</scope>
    <source>
        <strain evidence="2">S2-4</strain>
    </source>
</reference>
<accession>A0ABT1A1R3</accession>
<protein>
    <submittedName>
        <fullName evidence="2">GNAT family N-acetyltransferase</fullName>
        <ecNumber evidence="2">2.3.1.-</ecNumber>
    </submittedName>
</protein>
<dbReference type="GO" id="GO:0016746">
    <property type="term" value="F:acyltransferase activity"/>
    <property type="evidence" value="ECO:0007669"/>
    <property type="project" value="UniProtKB-KW"/>
</dbReference>
<sequence>MNVSVVEDVAEFATAVEPVLATDPTRHTITITALDAIRRGGAPVDLMLLARDAGEVVGAALRSPGRHLLVEALPARFAEAAADVVARVHPGIRGVTGPVPAAEEFARALAARSGATYEVSDRNRLFELGELVSPASVPGSARLAGEEDVDLLAHWRDEFAVEAHEAGQVPVDSAAEVRRNLRLGCAEVVWEVDGVVVSQATARPVLAGMSRIGPVYTPPEHRRHGYAAAVTAAASRWALDAGAARVLLFTDLSNPTTNALYPRIGYRPVHDRVDLVLVPD</sequence>
<dbReference type="SUPFAM" id="SSF55729">
    <property type="entry name" value="Acyl-CoA N-acyltransferases (Nat)"/>
    <property type="match status" value="1"/>
</dbReference>
<evidence type="ECO:0000313" key="3">
    <source>
        <dbReference type="Proteomes" id="UP001165283"/>
    </source>
</evidence>
<dbReference type="PROSITE" id="PS51186">
    <property type="entry name" value="GNAT"/>
    <property type="match status" value="1"/>
</dbReference>
<keyword evidence="2" id="KW-0808">Transferase</keyword>
<keyword evidence="3" id="KW-1185">Reference proteome</keyword>
<feature type="domain" description="N-acetyltransferase" evidence="1">
    <location>
        <begin position="139"/>
        <end position="280"/>
    </location>
</feature>
<dbReference type="Pfam" id="PF00583">
    <property type="entry name" value="Acetyltransf_1"/>
    <property type="match status" value="1"/>
</dbReference>
<proteinExistence type="predicted"/>